<keyword evidence="4" id="KW-0067">ATP-binding</keyword>
<organism evidence="9 10">
    <name type="scientific">Corynebacterium mustelae</name>
    <dbReference type="NCBI Taxonomy" id="571915"/>
    <lineage>
        <taxon>Bacteria</taxon>
        <taxon>Bacillati</taxon>
        <taxon>Actinomycetota</taxon>
        <taxon>Actinomycetes</taxon>
        <taxon>Mycobacteriales</taxon>
        <taxon>Corynebacteriaceae</taxon>
        <taxon>Corynebacterium</taxon>
    </lineage>
</organism>
<proteinExistence type="inferred from homology"/>
<feature type="region of interest" description="Disordered" evidence="7">
    <location>
        <begin position="322"/>
        <end position="344"/>
    </location>
</feature>
<dbReference type="Pfam" id="PF06414">
    <property type="entry name" value="Zeta_toxin"/>
    <property type="match status" value="1"/>
</dbReference>
<dbReference type="AlphaFoldDB" id="A0A0G3H1X6"/>
<feature type="domain" description="Zeta toxin" evidence="8">
    <location>
        <begin position="29"/>
        <end position="211"/>
    </location>
</feature>
<keyword evidence="9" id="KW-0614">Plasmid</keyword>
<dbReference type="Gene3D" id="3.40.50.300">
    <property type="entry name" value="P-loop containing nucleotide triphosphate hydrolases"/>
    <property type="match status" value="1"/>
</dbReference>
<reference evidence="9 10" key="1">
    <citation type="journal article" date="2015" name="Genome Announc.">
        <title>Complete Genome Sequence of the Type Strain Corynebacterium mustelae DSM 45274, Isolated from Various Tissues of a Male Ferret with Lethal Sepsis.</title>
        <authorList>
            <person name="Ruckert C."/>
            <person name="Eimer J."/>
            <person name="Winkler A."/>
            <person name="Tauch A."/>
        </authorList>
    </citation>
    <scope>NUCLEOTIDE SEQUENCE [LARGE SCALE GENOMIC DNA]</scope>
    <source>
        <strain evidence="9 10">DSM 45274</strain>
        <plasmid evidence="10">Plasmid pCmus45274</plasmid>
    </source>
</reference>
<dbReference type="GO" id="GO:0005524">
    <property type="term" value="F:ATP binding"/>
    <property type="evidence" value="ECO:0007669"/>
    <property type="project" value="UniProtKB-KW"/>
</dbReference>
<name>A0A0G3H1X6_9CORY</name>
<dbReference type="PATRIC" id="fig|571915.4.peg.3357"/>
<protein>
    <recommendedName>
        <fullName evidence="5">UDP-N-acetylglucosamine kinase</fullName>
        <ecNumber evidence="2">2.7.1.176</ecNumber>
    </recommendedName>
    <alternativeName>
        <fullName evidence="5">UDP-N-acetylglucosamine kinase</fullName>
    </alternativeName>
</protein>
<evidence type="ECO:0000313" key="10">
    <source>
        <dbReference type="Proteomes" id="UP000035199"/>
    </source>
</evidence>
<evidence type="ECO:0000313" key="9">
    <source>
        <dbReference type="EMBL" id="AKK07416.1"/>
    </source>
</evidence>
<accession>A0A0G3H1X6</accession>
<dbReference type="SUPFAM" id="SSF52540">
    <property type="entry name" value="P-loop containing nucleoside triphosphate hydrolases"/>
    <property type="match status" value="1"/>
</dbReference>
<keyword evidence="10" id="KW-1185">Reference proteome</keyword>
<evidence type="ECO:0000256" key="7">
    <source>
        <dbReference type="SAM" id="MobiDB-lite"/>
    </source>
</evidence>
<sequence>MLTAKDFLVSQKDKEDILQDYFEEKLDLVSPNENPQVFFIGGQPAAGKSQLIERIQEDFDGAFVIDSDELRQRHPQINEIINHDPLRMDVLSNEPVGYWFKTCIDEAKKRRCNIIIENSFTQSQVLIDEAHRFLNDNYHVSFFAIATPEEISRLGIIGRYKNAVEQNRLPRWTTSASHDNAYNKMSGVITEILNSPITDTVHITSRDQTLTHRITNPNEVETTVTHIRHQTLTNHPLDTWAQTYAECITFMHDHNLITNYTQPLLTQLHHDAEKLLPTTQLPHEHTQLANTLHTINNPYPLNTSLLENPHHITQPATQNENTITHENHNNPTQELTTPTTDMEL</sequence>
<dbReference type="GO" id="GO:0016301">
    <property type="term" value="F:kinase activity"/>
    <property type="evidence" value="ECO:0007669"/>
    <property type="project" value="InterPro"/>
</dbReference>
<evidence type="ECO:0000256" key="6">
    <source>
        <dbReference type="ARBA" id="ARBA00048178"/>
    </source>
</evidence>
<geneLocation type="plasmid" evidence="9 10">
    <name>pCmus45274</name>
</geneLocation>
<dbReference type="OrthoDB" id="4516745at2"/>
<evidence type="ECO:0000256" key="2">
    <source>
        <dbReference type="ARBA" id="ARBA00011963"/>
    </source>
</evidence>
<evidence type="ECO:0000256" key="5">
    <source>
        <dbReference type="ARBA" id="ARBA00032897"/>
    </source>
</evidence>
<evidence type="ECO:0000256" key="3">
    <source>
        <dbReference type="ARBA" id="ARBA00022741"/>
    </source>
</evidence>
<dbReference type="KEGG" id="cmv:CMUST_15635"/>
<comment type="catalytic activity">
    <reaction evidence="6">
        <text>UDP-N-acetyl-alpha-D-glucosamine + ATP = UDP-N-acetyl-alpha-D-glucosamine 3'-phosphate + ADP + H(+)</text>
        <dbReference type="Rhea" id="RHEA:32671"/>
        <dbReference type="ChEBI" id="CHEBI:15378"/>
        <dbReference type="ChEBI" id="CHEBI:30616"/>
        <dbReference type="ChEBI" id="CHEBI:57705"/>
        <dbReference type="ChEBI" id="CHEBI:64353"/>
        <dbReference type="ChEBI" id="CHEBI:456216"/>
        <dbReference type="EC" id="2.7.1.176"/>
    </reaction>
</comment>
<dbReference type="Proteomes" id="UP000035199">
    <property type="component" value="Plasmid pCmus45274"/>
</dbReference>
<evidence type="ECO:0000259" key="8">
    <source>
        <dbReference type="Pfam" id="PF06414"/>
    </source>
</evidence>
<evidence type="ECO:0000256" key="4">
    <source>
        <dbReference type="ARBA" id="ARBA00022840"/>
    </source>
</evidence>
<reference evidence="10" key="2">
    <citation type="submission" date="2015-05" db="EMBL/GenBank/DDBJ databases">
        <title>Complete genome sequence of Corynebacterium mustelae DSM 45274, isolated from various tissues of a male ferret with lethal sepsis.</title>
        <authorList>
            <person name="Ruckert C."/>
            <person name="Albersmeier A."/>
            <person name="Winkler A."/>
            <person name="Tauch A."/>
        </authorList>
    </citation>
    <scope>NUCLEOTIDE SEQUENCE [LARGE SCALE GENOMIC DNA]</scope>
    <source>
        <strain evidence="10">DSM 45274</strain>
        <plasmid evidence="10">Plasmid pCmus45274</plasmid>
    </source>
</reference>
<gene>
    <name evidence="9" type="ORF">CMUST_15635</name>
</gene>
<evidence type="ECO:0000256" key="1">
    <source>
        <dbReference type="ARBA" id="ARBA00009104"/>
    </source>
</evidence>
<dbReference type="InterPro" id="IPR027417">
    <property type="entry name" value="P-loop_NTPase"/>
</dbReference>
<dbReference type="EMBL" id="CP011543">
    <property type="protein sequence ID" value="AKK07416.1"/>
    <property type="molecule type" value="Genomic_DNA"/>
</dbReference>
<comment type="similarity">
    <text evidence="1">Belongs to the zeta toxin family.</text>
</comment>
<dbReference type="EC" id="2.7.1.176" evidence="2"/>
<keyword evidence="3" id="KW-0547">Nucleotide-binding</keyword>
<dbReference type="InterPro" id="IPR010488">
    <property type="entry name" value="Zeta_toxin_domain"/>
</dbReference>
<feature type="compositionally biased region" description="Polar residues" evidence="7">
    <location>
        <begin position="331"/>
        <end position="344"/>
    </location>
</feature>
<dbReference type="RefSeq" id="WP_047263753.1">
    <property type="nucleotide sequence ID" value="NZ_CP011543.1"/>
</dbReference>